<reference evidence="12 13" key="1">
    <citation type="submission" date="2019-02" db="EMBL/GenBank/DDBJ databases">
        <title>Kribbella capetownensis sp. nov. and Kribbella speibonae sp. nov., isolated from soil.</title>
        <authorList>
            <person name="Curtis S.M."/>
            <person name="Norton I."/>
            <person name="Everest G.J."/>
            <person name="Meyers P.R."/>
        </authorList>
    </citation>
    <scope>NUCLEOTIDE SEQUENCE [LARGE SCALE GENOMIC DNA]</scope>
    <source>
        <strain evidence="12 13">KCTC 29219</strain>
    </source>
</reference>
<dbReference type="Proteomes" id="UP000292346">
    <property type="component" value="Unassembled WGS sequence"/>
</dbReference>
<feature type="transmembrane region" description="Helical" evidence="10">
    <location>
        <begin position="148"/>
        <end position="169"/>
    </location>
</feature>
<feature type="transmembrane region" description="Helical" evidence="10">
    <location>
        <begin position="273"/>
        <end position="291"/>
    </location>
</feature>
<keyword evidence="7" id="KW-0406">Ion transport</keyword>
<dbReference type="EMBL" id="SJJZ01000002">
    <property type="protein sequence ID" value="TCC08529.1"/>
    <property type="molecule type" value="Genomic_DNA"/>
</dbReference>
<evidence type="ECO:0000256" key="6">
    <source>
        <dbReference type="ARBA" id="ARBA00022989"/>
    </source>
</evidence>
<evidence type="ECO:0000256" key="1">
    <source>
        <dbReference type="ARBA" id="ARBA00004141"/>
    </source>
</evidence>
<keyword evidence="3" id="KW-0813">Transport</keyword>
<keyword evidence="6 10" id="KW-1133">Transmembrane helix</keyword>
<keyword evidence="4" id="KW-0050">Antiport</keyword>
<organism evidence="12 13">
    <name type="scientific">Kribbella soli</name>
    <dbReference type="NCBI Taxonomy" id="1124743"/>
    <lineage>
        <taxon>Bacteria</taxon>
        <taxon>Bacillati</taxon>
        <taxon>Actinomycetota</taxon>
        <taxon>Actinomycetes</taxon>
        <taxon>Propionibacteriales</taxon>
        <taxon>Kribbellaceae</taxon>
        <taxon>Kribbella</taxon>
    </lineage>
</organism>
<feature type="transmembrane region" description="Helical" evidence="10">
    <location>
        <begin position="335"/>
        <end position="357"/>
    </location>
</feature>
<sequence length="410" mass="42556">MPDVEFTNLFAVVLIALLAPLLLGLAPRLRVPAVVLEIVAGIVIGPHGLGLVSLDVPLQIVSLLGLGFLLFLAGLEIDVHQLRGQVLRLAVLGYLVTLVLGGIAGVGFSAAGWVQSALLLAVTLSATSLGLVVPVLKDARQADGAVGQFTIAAASVADFAAVLVLSLVFSTEGGSAGERLVMVGLFALLVIVTGFVVATAGRSERIGGVLLRLQDTTAEIRVRAAVVLLVAFVALAEQFGLETILGAFLAGAVVGLVDRDAASHPRFRIKLEALGYGFLIPVFFVTSGLRLDLRGLIDDPAALLRVPLFLLALLIVRGVPAYLSVRTLGTRSTAAVALLQATSLPFIVTATQIGVLTRLMAPVTAAALVCAGLLSVLIFPAAALALLRHPSGSDHESSLQPRRTQTRIDE</sequence>
<feature type="domain" description="Cation/H+ exchanger transmembrane" evidence="11">
    <location>
        <begin position="13"/>
        <end position="380"/>
    </location>
</feature>
<dbReference type="Gene3D" id="1.20.1530.20">
    <property type="match status" value="1"/>
</dbReference>
<keyword evidence="8 10" id="KW-0472">Membrane</keyword>
<evidence type="ECO:0000256" key="8">
    <source>
        <dbReference type="ARBA" id="ARBA00023136"/>
    </source>
</evidence>
<evidence type="ECO:0000256" key="2">
    <source>
        <dbReference type="ARBA" id="ARBA00005551"/>
    </source>
</evidence>
<comment type="caution">
    <text evidence="12">The sequence shown here is derived from an EMBL/GenBank/DDBJ whole genome shotgun (WGS) entry which is preliminary data.</text>
</comment>
<evidence type="ECO:0000313" key="13">
    <source>
        <dbReference type="Proteomes" id="UP000292346"/>
    </source>
</evidence>
<dbReference type="PANTHER" id="PTHR43562">
    <property type="entry name" value="NAPA-TYPE SODIUM/HYDROGEN ANTIPORTER"/>
    <property type="match status" value="1"/>
</dbReference>
<evidence type="ECO:0000256" key="4">
    <source>
        <dbReference type="ARBA" id="ARBA00022449"/>
    </source>
</evidence>
<dbReference type="GO" id="GO:0016020">
    <property type="term" value="C:membrane"/>
    <property type="evidence" value="ECO:0007669"/>
    <property type="project" value="UniProtKB-SubCell"/>
</dbReference>
<gene>
    <name evidence="12" type="ORF">E0H45_21915</name>
</gene>
<evidence type="ECO:0000256" key="10">
    <source>
        <dbReference type="SAM" id="Phobius"/>
    </source>
</evidence>
<feature type="transmembrane region" description="Helical" evidence="10">
    <location>
        <begin position="303"/>
        <end position="323"/>
    </location>
</feature>
<comment type="subcellular location">
    <subcellularLocation>
        <location evidence="1">Membrane</location>
        <topology evidence="1">Multi-pass membrane protein</topology>
    </subcellularLocation>
</comment>
<dbReference type="OrthoDB" id="9793589at2"/>
<keyword evidence="5 10" id="KW-0812">Transmembrane</keyword>
<comment type="similarity">
    <text evidence="2">Belongs to the monovalent cation:proton antiporter 2 (CPA2) transporter (TC 2.A.37) family.</text>
</comment>
<dbReference type="RefSeq" id="WP_131340046.1">
    <property type="nucleotide sequence ID" value="NZ_SJJZ01000002.1"/>
</dbReference>
<dbReference type="GO" id="GO:0015297">
    <property type="term" value="F:antiporter activity"/>
    <property type="evidence" value="ECO:0007669"/>
    <property type="project" value="UniProtKB-KW"/>
</dbReference>
<evidence type="ECO:0000256" key="9">
    <source>
        <dbReference type="SAM" id="MobiDB-lite"/>
    </source>
</evidence>
<evidence type="ECO:0000256" key="7">
    <source>
        <dbReference type="ARBA" id="ARBA00023065"/>
    </source>
</evidence>
<evidence type="ECO:0000256" key="5">
    <source>
        <dbReference type="ARBA" id="ARBA00022692"/>
    </source>
</evidence>
<keyword evidence="13" id="KW-1185">Reference proteome</keyword>
<feature type="transmembrane region" description="Helical" evidence="10">
    <location>
        <begin position="363"/>
        <end position="387"/>
    </location>
</feature>
<evidence type="ECO:0000256" key="3">
    <source>
        <dbReference type="ARBA" id="ARBA00022448"/>
    </source>
</evidence>
<feature type="transmembrane region" description="Helical" evidence="10">
    <location>
        <begin position="6"/>
        <end position="26"/>
    </location>
</feature>
<protein>
    <submittedName>
        <fullName evidence="12">Cation:proton antiporter</fullName>
    </submittedName>
</protein>
<dbReference type="InterPro" id="IPR038770">
    <property type="entry name" value="Na+/solute_symporter_sf"/>
</dbReference>
<accession>A0A4R0HL95</accession>
<dbReference type="Pfam" id="PF00999">
    <property type="entry name" value="Na_H_Exchanger"/>
    <property type="match status" value="1"/>
</dbReference>
<feature type="region of interest" description="Disordered" evidence="9">
    <location>
        <begin position="391"/>
        <end position="410"/>
    </location>
</feature>
<feature type="transmembrane region" description="Helical" evidence="10">
    <location>
        <begin position="181"/>
        <end position="200"/>
    </location>
</feature>
<name>A0A4R0HL95_9ACTN</name>
<dbReference type="AlphaFoldDB" id="A0A4R0HL95"/>
<dbReference type="PANTHER" id="PTHR43562:SF1">
    <property type="entry name" value="NA(+)_H(+) ANTIPORTER YJBQ-RELATED"/>
    <property type="match status" value="1"/>
</dbReference>
<feature type="transmembrane region" description="Helical" evidence="10">
    <location>
        <begin position="33"/>
        <end position="52"/>
    </location>
</feature>
<feature type="transmembrane region" description="Helical" evidence="10">
    <location>
        <begin position="220"/>
        <end position="237"/>
    </location>
</feature>
<dbReference type="InterPro" id="IPR006153">
    <property type="entry name" value="Cation/H_exchanger_TM"/>
</dbReference>
<evidence type="ECO:0000313" key="12">
    <source>
        <dbReference type="EMBL" id="TCC08529.1"/>
    </source>
</evidence>
<dbReference type="GO" id="GO:1902600">
    <property type="term" value="P:proton transmembrane transport"/>
    <property type="evidence" value="ECO:0007669"/>
    <property type="project" value="InterPro"/>
</dbReference>
<feature type="transmembrane region" description="Helical" evidence="10">
    <location>
        <begin position="117"/>
        <end position="136"/>
    </location>
</feature>
<proteinExistence type="inferred from homology"/>
<evidence type="ECO:0000259" key="11">
    <source>
        <dbReference type="Pfam" id="PF00999"/>
    </source>
</evidence>
<feature type="transmembrane region" description="Helical" evidence="10">
    <location>
        <begin position="58"/>
        <end position="77"/>
    </location>
</feature>
<feature type="transmembrane region" description="Helical" evidence="10">
    <location>
        <begin position="89"/>
        <end position="111"/>
    </location>
</feature>